<dbReference type="EMBL" id="CSAE01000231">
    <property type="protein sequence ID" value="COV88538.1"/>
    <property type="molecule type" value="Genomic_DNA"/>
</dbReference>
<sequence>MCAVDVRPLPRQPVALQVDRRPEWRPDAQRMKRRTVVVDDPGHRQLTGACSPADGVARLQHLHVDTVTGQVDRRGQAVGPGSDDDRGRHGFDGVPRCVVT</sequence>
<evidence type="ECO:0000256" key="1">
    <source>
        <dbReference type="SAM" id="MobiDB-lite"/>
    </source>
</evidence>
<reference evidence="3" key="1">
    <citation type="submission" date="2015-03" db="EMBL/GenBank/DDBJ databases">
        <authorList>
            <consortium name="Pathogen Informatics"/>
        </authorList>
    </citation>
    <scope>NUCLEOTIDE SEQUENCE [LARGE SCALE GENOMIC DNA]</scope>
    <source>
        <strain evidence="3">K00500041</strain>
    </source>
</reference>
<dbReference type="AlphaFoldDB" id="A0A0U0RAG8"/>
<organism evidence="2 3">
    <name type="scientific">Mycobacterium tuberculosis</name>
    <dbReference type="NCBI Taxonomy" id="1773"/>
    <lineage>
        <taxon>Bacteria</taxon>
        <taxon>Bacillati</taxon>
        <taxon>Actinomycetota</taxon>
        <taxon>Actinomycetes</taxon>
        <taxon>Mycobacteriales</taxon>
        <taxon>Mycobacteriaceae</taxon>
        <taxon>Mycobacterium</taxon>
        <taxon>Mycobacterium tuberculosis complex</taxon>
    </lineage>
</organism>
<evidence type="ECO:0000313" key="2">
    <source>
        <dbReference type="EMBL" id="COV88538.1"/>
    </source>
</evidence>
<name>A0A0U0RAG8_MYCTX</name>
<gene>
    <name evidence="2" type="ORF">ERS007703_02238</name>
</gene>
<evidence type="ECO:0000313" key="3">
    <source>
        <dbReference type="Proteomes" id="UP000038802"/>
    </source>
</evidence>
<proteinExistence type="predicted"/>
<dbReference type="Proteomes" id="UP000038802">
    <property type="component" value="Unassembled WGS sequence"/>
</dbReference>
<accession>A0A0U0RAG8</accession>
<feature type="region of interest" description="Disordered" evidence="1">
    <location>
        <begin position="70"/>
        <end position="100"/>
    </location>
</feature>
<protein>
    <submittedName>
        <fullName evidence="2">Uncharacterized protein</fullName>
    </submittedName>
</protein>